<name>A0A9P4PE83_9PLEO</name>
<dbReference type="SUPFAM" id="SSF52047">
    <property type="entry name" value="RNI-like"/>
    <property type="match status" value="1"/>
</dbReference>
<feature type="region of interest" description="Disordered" evidence="1">
    <location>
        <begin position="1"/>
        <end position="26"/>
    </location>
</feature>
<reference evidence="2" key="1">
    <citation type="journal article" date="2020" name="Stud. Mycol.">
        <title>101 Dothideomycetes genomes: a test case for predicting lifestyles and emergence of pathogens.</title>
        <authorList>
            <person name="Haridas S."/>
            <person name="Albert R."/>
            <person name="Binder M."/>
            <person name="Bloem J."/>
            <person name="Labutti K."/>
            <person name="Salamov A."/>
            <person name="Andreopoulos B."/>
            <person name="Baker S."/>
            <person name="Barry K."/>
            <person name="Bills G."/>
            <person name="Bluhm B."/>
            <person name="Cannon C."/>
            <person name="Castanera R."/>
            <person name="Culley D."/>
            <person name="Daum C."/>
            <person name="Ezra D."/>
            <person name="Gonzalez J."/>
            <person name="Henrissat B."/>
            <person name="Kuo A."/>
            <person name="Liang C."/>
            <person name="Lipzen A."/>
            <person name="Lutzoni F."/>
            <person name="Magnuson J."/>
            <person name="Mondo S."/>
            <person name="Nolan M."/>
            <person name="Ohm R."/>
            <person name="Pangilinan J."/>
            <person name="Park H.-J."/>
            <person name="Ramirez L."/>
            <person name="Alfaro M."/>
            <person name="Sun H."/>
            <person name="Tritt A."/>
            <person name="Yoshinaga Y."/>
            <person name="Zwiers L.-H."/>
            <person name="Turgeon B."/>
            <person name="Goodwin S."/>
            <person name="Spatafora J."/>
            <person name="Crous P."/>
            <person name="Grigoriev I."/>
        </authorList>
    </citation>
    <scope>NUCLEOTIDE SEQUENCE</scope>
    <source>
        <strain evidence="2">CBS 690.94</strain>
    </source>
</reference>
<organism evidence="2 3">
    <name type="scientific">Karstenula rhodostoma CBS 690.94</name>
    <dbReference type="NCBI Taxonomy" id="1392251"/>
    <lineage>
        <taxon>Eukaryota</taxon>
        <taxon>Fungi</taxon>
        <taxon>Dikarya</taxon>
        <taxon>Ascomycota</taxon>
        <taxon>Pezizomycotina</taxon>
        <taxon>Dothideomycetes</taxon>
        <taxon>Pleosporomycetidae</taxon>
        <taxon>Pleosporales</taxon>
        <taxon>Massarineae</taxon>
        <taxon>Didymosphaeriaceae</taxon>
        <taxon>Karstenula</taxon>
    </lineage>
</organism>
<sequence>MAFNSSAKDSTVSATPTGRIAPDYPGSKVIRRTDLGMNGHPAAHPSKNPQACLVALPDELRVCIAKYLQRKDLFSLGMVNRNLSCIAMPLIYAMGIDPSMSHKARVAFTSRIDEDDTLAEMVKKIHFRYAFTRPMKYQRVQGRAPRTLVLNEQLAAIHDRATERELESLVTLFLSAVNVEELCIDDFSGRAVDMHRESLPYWVHLVCMAGTLIQPEDQPFRHLRVLNIRFSPVSAGWIRLDNFVPILKLPRIEELHLQGFIETQFPYNWDCELKSSNLKKLVLRNTFLHWKVVSLLVESCKALEIFHYMYEAMMSVPPLPGSHPRNGWAPHSWAGIGDALRTQEHSLKTLTIAYVVNRVQLGVAARLYPVYAWQIGTLGSFAAFDKLKHIRVPADAMVLAPGITQCLPIGLEVLSLRYDETTEVAETRCMESIVAVIAGNKQAGRKLRHLHLSLSDDVPFQQYSVTGCREAAVKFLISRSSVLWNLGRTVYRAG</sequence>
<evidence type="ECO:0000313" key="3">
    <source>
        <dbReference type="Proteomes" id="UP000799764"/>
    </source>
</evidence>
<protein>
    <recommendedName>
        <fullName evidence="4">F-box domain-containing protein</fullName>
    </recommendedName>
</protein>
<evidence type="ECO:0008006" key="4">
    <source>
        <dbReference type="Google" id="ProtNLM"/>
    </source>
</evidence>
<dbReference type="EMBL" id="MU001504">
    <property type="protein sequence ID" value="KAF2442257.1"/>
    <property type="molecule type" value="Genomic_DNA"/>
</dbReference>
<dbReference type="InterPro" id="IPR036047">
    <property type="entry name" value="F-box-like_dom_sf"/>
</dbReference>
<proteinExistence type="predicted"/>
<dbReference type="AlphaFoldDB" id="A0A9P4PE83"/>
<evidence type="ECO:0000256" key="1">
    <source>
        <dbReference type="SAM" id="MobiDB-lite"/>
    </source>
</evidence>
<keyword evidence="3" id="KW-1185">Reference proteome</keyword>
<dbReference type="OrthoDB" id="3690364at2759"/>
<gene>
    <name evidence="2" type="ORF">P171DRAFT_523107</name>
</gene>
<evidence type="ECO:0000313" key="2">
    <source>
        <dbReference type="EMBL" id="KAF2442257.1"/>
    </source>
</evidence>
<dbReference type="SUPFAM" id="SSF81383">
    <property type="entry name" value="F-box domain"/>
    <property type="match status" value="1"/>
</dbReference>
<feature type="compositionally biased region" description="Polar residues" evidence="1">
    <location>
        <begin position="1"/>
        <end position="16"/>
    </location>
</feature>
<comment type="caution">
    <text evidence="2">The sequence shown here is derived from an EMBL/GenBank/DDBJ whole genome shotgun (WGS) entry which is preliminary data.</text>
</comment>
<dbReference type="Proteomes" id="UP000799764">
    <property type="component" value="Unassembled WGS sequence"/>
</dbReference>
<accession>A0A9P4PE83</accession>